<feature type="domain" description="Glucose-methanol-choline oxidoreductase N-terminal" evidence="15">
    <location>
        <begin position="267"/>
        <end position="357"/>
    </location>
</feature>
<dbReference type="InterPro" id="IPR012400">
    <property type="entry name" value="Long_Oxdase"/>
</dbReference>
<organism evidence="17 18">
    <name type="scientific">Umbelopsis vinacea</name>
    <dbReference type="NCBI Taxonomy" id="44442"/>
    <lineage>
        <taxon>Eukaryota</taxon>
        <taxon>Fungi</taxon>
        <taxon>Fungi incertae sedis</taxon>
        <taxon>Mucoromycota</taxon>
        <taxon>Mucoromycotina</taxon>
        <taxon>Umbelopsidomycetes</taxon>
        <taxon>Umbelopsidales</taxon>
        <taxon>Umbelopsidaceae</taxon>
        <taxon>Umbelopsis</taxon>
    </lineage>
</organism>
<dbReference type="InterPro" id="IPR000172">
    <property type="entry name" value="GMC_OxRdtase_N"/>
</dbReference>
<dbReference type="Pfam" id="PF00732">
    <property type="entry name" value="GMC_oxred_N"/>
    <property type="match status" value="2"/>
</dbReference>
<evidence type="ECO:0000256" key="13">
    <source>
        <dbReference type="PIRSR" id="PIRSR028937-1"/>
    </source>
</evidence>
<evidence type="ECO:0000256" key="5">
    <source>
        <dbReference type="ARBA" id="ARBA00013125"/>
    </source>
</evidence>
<dbReference type="AlphaFoldDB" id="A0A8H7UEQ0"/>
<comment type="function">
    <text evidence="2">Long-chain fatty alcohol oxidase involved in the omega-oxidation pathway of lipid degradation.</text>
</comment>
<feature type="domain" description="Glucose-methanol-choline oxidoreductase C-terminal" evidence="16">
    <location>
        <begin position="587"/>
        <end position="735"/>
    </location>
</feature>
<gene>
    <name evidence="17" type="ORF">INT44_005957</name>
</gene>
<evidence type="ECO:0000256" key="6">
    <source>
        <dbReference type="ARBA" id="ARBA00022630"/>
    </source>
</evidence>
<feature type="domain" description="Glucose-methanol-choline oxidoreductase N-terminal" evidence="15">
    <location>
        <begin position="385"/>
        <end position="505"/>
    </location>
</feature>
<evidence type="ECO:0000256" key="7">
    <source>
        <dbReference type="ARBA" id="ARBA00022692"/>
    </source>
</evidence>
<keyword evidence="11" id="KW-0472">Membrane</keyword>
<keyword evidence="6" id="KW-0285">Flavoprotein</keyword>
<name>A0A8H7UEQ0_9FUNG</name>
<evidence type="ECO:0000256" key="4">
    <source>
        <dbReference type="ARBA" id="ARBA00010790"/>
    </source>
</evidence>
<evidence type="ECO:0000313" key="17">
    <source>
        <dbReference type="EMBL" id="KAG2182976.1"/>
    </source>
</evidence>
<feature type="signal peptide" evidence="14">
    <location>
        <begin position="1"/>
        <end position="25"/>
    </location>
</feature>
<keyword evidence="14" id="KW-0732">Signal</keyword>
<dbReference type="Proteomes" id="UP000612746">
    <property type="component" value="Unassembled WGS sequence"/>
</dbReference>
<evidence type="ECO:0000256" key="14">
    <source>
        <dbReference type="SAM" id="SignalP"/>
    </source>
</evidence>
<evidence type="ECO:0000313" key="18">
    <source>
        <dbReference type="Proteomes" id="UP000612746"/>
    </source>
</evidence>
<evidence type="ECO:0000259" key="16">
    <source>
        <dbReference type="Pfam" id="PF05199"/>
    </source>
</evidence>
<dbReference type="GO" id="GO:0016020">
    <property type="term" value="C:membrane"/>
    <property type="evidence" value="ECO:0007669"/>
    <property type="project" value="UniProtKB-SubCell"/>
</dbReference>
<dbReference type="OrthoDB" id="269227at2759"/>
<dbReference type="EC" id="1.1.3.20" evidence="5 12"/>
<evidence type="ECO:0000256" key="11">
    <source>
        <dbReference type="ARBA" id="ARBA00023136"/>
    </source>
</evidence>
<comment type="catalytic activity">
    <reaction evidence="1 12">
        <text>a long-chain primary fatty alcohol + O2 = a long-chain fatty aldehyde + H2O2</text>
        <dbReference type="Rhea" id="RHEA:22756"/>
        <dbReference type="ChEBI" id="CHEBI:15379"/>
        <dbReference type="ChEBI" id="CHEBI:16240"/>
        <dbReference type="ChEBI" id="CHEBI:17176"/>
        <dbReference type="ChEBI" id="CHEBI:77396"/>
        <dbReference type="EC" id="1.1.3.20"/>
    </reaction>
</comment>
<dbReference type="Pfam" id="PF05199">
    <property type="entry name" value="GMC_oxred_C"/>
    <property type="match status" value="1"/>
</dbReference>
<feature type="chain" id="PRO_5034053964" description="Long-chain-alcohol oxidase" evidence="14">
    <location>
        <begin position="26"/>
        <end position="752"/>
    </location>
</feature>
<dbReference type="Gene3D" id="3.50.50.60">
    <property type="entry name" value="FAD/NAD(P)-binding domain"/>
    <property type="match status" value="2"/>
</dbReference>
<dbReference type="InterPro" id="IPR007867">
    <property type="entry name" value="GMC_OxRtase_C"/>
</dbReference>
<keyword evidence="18" id="KW-1185">Reference proteome</keyword>
<dbReference type="PANTHER" id="PTHR46056:SF12">
    <property type="entry name" value="LONG-CHAIN-ALCOHOL OXIDASE"/>
    <property type="match status" value="1"/>
</dbReference>
<evidence type="ECO:0000256" key="12">
    <source>
        <dbReference type="PIRNR" id="PIRNR028937"/>
    </source>
</evidence>
<proteinExistence type="inferred from homology"/>
<feature type="active site" description="Proton acceptor" evidence="13">
    <location>
        <position position="683"/>
    </location>
</feature>
<evidence type="ECO:0000256" key="2">
    <source>
        <dbReference type="ARBA" id="ARBA00003842"/>
    </source>
</evidence>
<dbReference type="GO" id="GO:0050660">
    <property type="term" value="F:flavin adenine dinucleotide binding"/>
    <property type="evidence" value="ECO:0007669"/>
    <property type="project" value="InterPro"/>
</dbReference>
<keyword evidence="10 12" id="KW-0560">Oxidoreductase</keyword>
<dbReference type="SUPFAM" id="SSF51905">
    <property type="entry name" value="FAD/NAD(P)-binding domain"/>
    <property type="match status" value="1"/>
</dbReference>
<keyword evidence="9" id="KW-1133">Transmembrane helix</keyword>
<comment type="similarity">
    <text evidence="4 12">Belongs to the GMC oxidoreductase family.</text>
</comment>
<comment type="caution">
    <text evidence="17">The sequence shown here is derived from an EMBL/GenBank/DDBJ whole genome shotgun (WGS) entry which is preliminary data.</text>
</comment>
<evidence type="ECO:0000256" key="8">
    <source>
        <dbReference type="ARBA" id="ARBA00022827"/>
    </source>
</evidence>
<sequence length="752" mass="82768">MGFSQLSLLVFTSLSAHLTFPMAAATFPELKLTKDQHETLVALMDTIFSSVDDSEVDSLFETAKNNKGHSLSREELLNFAKARASDFNVTDGFIDSLTRAAAAQKLGDVTFVLNLLGSRAGSLALTGHFKAYKDLTRKEREEVMKKWSTSSLEMLRGLHKLFYQLTVSNIFKQPDCPLHKVIGYPGPDPHMHGEKHSSKLKEHYEFLNIPEGVTELHYDAVVVGTGAGGGPVAATLAKAGKRVLVLEKAKYIHESEMHLNEVHGFSNFYERGTIFSNLSGSMNIYAGSAFGGATTINWLASLKPQHFVRNEWASQGLSHFVSSKFTEQLDQVYQRIGATTKHIQHNESNGILIEGCKYVIGVSYVVGLSVFKCLGLLTAGIFFSRRLGYHVEDIPQNTGEHPHQCGWCFLGCRYSEKNGSMNTWLRDAREAGAEFVDHCYVDRVLVKKGKAVGVECTIAGNKNRKLIVHSKQVVVSAGSLNSPGVLMRSGLKNKNIGKHLRMHPCTLAFGVFPDREINTFQGSIMTALSNIVENHDGTYYGSKLEVPVLHPGSFSAVVPWRGAADYKRHMLRYRNISPVLILSRDKESEGTVTYDENNNVVVDYNVTARDKNSILIGLEKALDVLVAAGAEELFTVQSGVDNFHFIKGEENYGQINNKRYVAWKAKVKSYGLPEAGCGQFNAHQMGSNRMGVSPKTSVVKPGGETWEVKNLFVADASVFPTATGVNPMVTTEACALYIAENILQSDAVAPRL</sequence>
<evidence type="ECO:0000256" key="1">
    <source>
        <dbReference type="ARBA" id="ARBA00000920"/>
    </source>
</evidence>
<dbReference type="PIRSF" id="PIRSF028937">
    <property type="entry name" value="Lg_Ch_AO"/>
    <property type="match status" value="1"/>
</dbReference>
<keyword evidence="8" id="KW-0274">FAD</keyword>
<protein>
    <recommendedName>
        <fullName evidence="5 12">Long-chain-alcohol oxidase</fullName>
        <ecNumber evidence="5 12">1.1.3.20</ecNumber>
    </recommendedName>
</protein>
<dbReference type="GO" id="GO:0046577">
    <property type="term" value="F:long-chain-alcohol oxidase activity"/>
    <property type="evidence" value="ECO:0007669"/>
    <property type="project" value="UniProtKB-EC"/>
</dbReference>
<evidence type="ECO:0000259" key="15">
    <source>
        <dbReference type="Pfam" id="PF00732"/>
    </source>
</evidence>
<reference evidence="17" key="1">
    <citation type="submission" date="2020-12" db="EMBL/GenBank/DDBJ databases">
        <title>Metabolic potential, ecology and presence of endohyphal bacteria is reflected in genomic diversity of Mucoromycotina.</title>
        <authorList>
            <person name="Muszewska A."/>
            <person name="Okrasinska A."/>
            <person name="Steczkiewicz K."/>
            <person name="Drgas O."/>
            <person name="Orlowska M."/>
            <person name="Perlinska-Lenart U."/>
            <person name="Aleksandrzak-Piekarczyk T."/>
            <person name="Szatraj K."/>
            <person name="Zielenkiewicz U."/>
            <person name="Pilsyk S."/>
            <person name="Malc E."/>
            <person name="Mieczkowski P."/>
            <person name="Kruszewska J.S."/>
            <person name="Biernat P."/>
            <person name="Pawlowska J."/>
        </authorList>
    </citation>
    <scope>NUCLEOTIDE SEQUENCE</scope>
    <source>
        <strain evidence="17">WA0000051536</strain>
    </source>
</reference>
<keyword evidence="7" id="KW-0812">Transmembrane</keyword>
<accession>A0A8H7UEQ0</accession>
<evidence type="ECO:0000256" key="10">
    <source>
        <dbReference type="ARBA" id="ARBA00023002"/>
    </source>
</evidence>
<comment type="subcellular location">
    <subcellularLocation>
        <location evidence="3">Membrane</location>
    </subcellularLocation>
</comment>
<dbReference type="InterPro" id="IPR036188">
    <property type="entry name" value="FAD/NAD-bd_sf"/>
</dbReference>
<evidence type="ECO:0000256" key="9">
    <source>
        <dbReference type="ARBA" id="ARBA00022989"/>
    </source>
</evidence>
<dbReference type="PANTHER" id="PTHR46056">
    <property type="entry name" value="LONG-CHAIN-ALCOHOL OXIDASE"/>
    <property type="match status" value="1"/>
</dbReference>
<dbReference type="EMBL" id="JAEPRA010000007">
    <property type="protein sequence ID" value="KAG2182976.1"/>
    <property type="molecule type" value="Genomic_DNA"/>
</dbReference>
<evidence type="ECO:0000256" key="3">
    <source>
        <dbReference type="ARBA" id="ARBA00004370"/>
    </source>
</evidence>